<comment type="caution">
    <text evidence="1">The sequence shown here is derived from an EMBL/GenBank/DDBJ whole genome shotgun (WGS) entry which is preliminary data.</text>
</comment>
<keyword evidence="2" id="KW-1185">Reference proteome</keyword>
<accession>A0ABT4LN21</accession>
<evidence type="ECO:0000313" key="1">
    <source>
        <dbReference type="EMBL" id="MCZ4282483.1"/>
    </source>
</evidence>
<protein>
    <submittedName>
        <fullName evidence="1">Uncharacterized protein</fullName>
    </submittedName>
</protein>
<sequence>MMPTTVHSIFKYTVQILNTKGNADTPKAQIIVRLLNKEDKTCGVAVFKDYGETNAQNPYGDHQKQTATAYYDIKYYQSFVDILRLEKELFWKIAWQQIGPNKTVLDVSLDTKAEIIGEHFGNGGA</sequence>
<evidence type="ECO:0000313" key="2">
    <source>
        <dbReference type="Proteomes" id="UP001069802"/>
    </source>
</evidence>
<dbReference type="RefSeq" id="WP_269424628.1">
    <property type="nucleotide sequence ID" value="NZ_JAPWGY010000008.1"/>
</dbReference>
<reference evidence="1" key="1">
    <citation type="submission" date="2022-12" db="EMBL/GenBank/DDBJ databases">
        <title>Bacterial isolates from different developmental stages of Nematostella vectensis.</title>
        <authorList>
            <person name="Fraune S."/>
        </authorList>
    </citation>
    <scope>NUCLEOTIDE SEQUENCE</scope>
    <source>
        <strain evidence="1">G21630-S1</strain>
    </source>
</reference>
<name>A0ABT4LN21_9PROT</name>
<proteinExistence type="predicted"/>
<dbReference type="EMBL" id="JAPWGY010000008">
    <property type="protein sequence ID" value="MCZ4282483.1"/>
    <property type="molecule type" value="Genomic_DNA"/>
</dbReference>
<organism evidence="1 2">
    <name type="scientific">Kiloniella laminariae</name>
    <dbReference type="NCBI Taxonomy" id="454162"/>
    <lineage>
        <taxon>Bacteria</taxon>
        <taxon>Pseudomonadati</taxon>
        <taxon>Pseudomonadota</taxon>
        <taxon>Alphaproteobacteria</taxon>
        <taxon>Rhodospirillales</taxon>
        <taxon>Kiloniellaceae</taxon>
        <taxon>Kiloniella</taxon>
    </lineage>
</organism>
<dbReference type="Proteomes" id="UP001069802">
    <property type="component" value="Unassembled WGS sequence"/>
</dbReference>
<gene>
    <name evidence="1" type="ORF">O4H49_16975</name>
</gene>